<dbReference type="OrthoDB" id="4566092at2"/>
<comment type="caution">
    <text evidence="2">The sequence shown here is derived from an EMBL/GenBank/DDBJ whole genome shotgun (WGS) entry which is preliminary data.</text>
</comment>
<evidence type="ECO:0008006" key="4">
    <source>
        <dbReference type="Google" id="ProtNLM"/>
    </source>
</evidence>
<feature type="transmembrane region" description="Helical" evidence="1">
    <location>
        <begin position="34"/>
        <end position="51"/>
    </location>
</feature>
<keyword evidence="1" id="KW-1133">Transmembrane helix</keyword>
<dbReference type="Proteomes" id="UP000193247">
    <property type="component" value="Unassembled WGS sequence"/>
</dbReference>
<feature type="transmembrane region" description="Helical" evidence="1">
    <location>
        <begin position="113"/>
        <end position="138"/>
    </location>
</feature>
<dbReference type="AlphaFoldDB" id="A0A1X2LQ24"/>
<evidence type="ECO:0000313" key="3">
    <source>
        <dbReference type="Proteomes" id="UP000193247"/>
    </source>
</evidence>
<sequence length="143" mass="14532">MTAIPGTSTKPGYETKPLYDSTDSLLRFAMRADATLTGLMGLIVAVAADPISSLTGLTSGQEYSIGAFFVLYGLAVFSLAALPNLRRAGIAVIAGNIVYTVAAIVAAELVPMTAAGVAATLASGVFTAAFAGLQYLGVRRLAA</sequence>
<evidence type="ECO:0000256" key="1">
    <source>
        <dbReference type="SAM" id="Phobius"/>
    </source>
</evidence>
<keyword evidence="1" id="KW-0472">Membrane</keyword>
<name>A0A1X2LQ24_9MYCO</name>
<reference evidence="2 3" key="1">
    <citation type="submission" date="2017-04" db="EMBL/GenBank/DDBJ databases">
        <title>The new phylogeny of genus Mycobacterium.</title>
        <authorList>
            <person name="Tortoli E."/>
            <person name="Trovato A."/>
            <person name="Cirillo D.M."/>
        </authorList>
    </citation>
    <scope>NUCLEOTIDE SEQUENCE [LARGE SCALE GENOMIC DNA]</scope>
    <source>
        <strain evidence="2 3">TBL 1200985</strain>
    </source>
</reference>
<feature type="transmembrane region" description="Helical" evidence="1">
    <location>
        <begin position="89"/>
        <end position="107"/>
    </location>
</feature>
<dbReference type="EMBL" id="NCXP01000038">
    <property type="protein sequence ID" value="OSC38390.1"/>
    <property type="molecule type" value="Genomic_DNA"/>
</dbReference>
<keyword evidence="3" id="KW-1185">Reference proteome</keyword>
<accession>A0A1X2LQ24</accession>
<dbReference type="STRING" id="1430326.B8W66_20480"/>
<keyword evidence="1" id="KW-0812">Transmembrane</keyword>
<feature type="transmembrane region" description="Helical" evidence="1">
    <location>
        <begin position="63"/>
        <end position="82"/>
    </location>
</feature>
<gene>
    <name evidence="2" type="ORF">B8W66_20480</name>
</gene>
<proteinExistence type="predicted"/>
<organism evidence="2 3">
    <name type="scientific">Mycobacterium decipiens</name>
    <dbReference type="NCBI Taxonomy" id="1430326"/>
    <lineage>
        <taxon>Bacteria</taxon>
        <taxon>Bacillati</taxon>
        <taxon>Actinomycetota</taxon>
        <taxon>Actinomycetes</taxon>
        <taxon>Mycobacteriales</taxon>
        <taxon>Mycobacteriaceae</taxon>
        <taxon>Mycobacterium</taxon>
    </lineage>
</organism>
<evidence type="ECO:0000313" key="2">
    <source>
        <dbReference type="EMBL" id="OSC38390.1"/>
    </source>
</evidence>
<protein>
    <recommendedName>
        <fullName evidence="4">Integral membrane protein</fullName>
    </recommendedName>
</protein>
<dbReference type="RefSeq" id="WP_085327091.1">
    <property type="nucleotide sequence ID" value="NZ_NCXP01000038.1"/>
</dbReference>